<accession>A0A5J4TMX8</accession>
<comment type="subcellular location">
    <subcellularLocation>
        <location evidence="1">Membrane</location>
        <topology evidence="1">Multi-pass membrane protein</topology>
    </subcellularLocation>
</comment>
<organism evidence="7 8">
    <name type="scientific">Streblomastix strix</name>
    <dbReference type="NCBI Taxonomy" id="222440"/>
    <lineage>
        <taxon>Eukaryota</taxon>
        <taxon>Metamonada</taxon>
        <taxon>Preaxostyla</taxon>
        <taxon>Oxymonadida</taxon>
        <taxon>Streblomastigidae</taxon>
        <taxon>Streblomastix</taxon>
    </lineage>
</organism>
<comment type="caution">
    <text evidence="7">The sequence shown here is derived from an EMBL/GenBank/DDBJ whole genome shotgun (WGS) entry which is preliminary data.</text>
</comment>
<feature type="transmembrane region" description="Helical" evidence="6">
    <location>
        <begin position="95"/>
        <end position="116"/>
    </location>
</feature>
<evidence type="ECO:0000256" key="4">
    <source>
        <dbReference type="ARBA" id="ARBA00022989"/>
    </source>
</evidence>
<dbReference type="InterPro" id="IPR012506">
    <property type="entry name" value="TMEM86B-like"/>
</dbReference>
<dbReference type="GO" id="GO:0016787">
    <property type="term" value="F:hydrolase activity"/>
    <property type="evidence" value="ECO:0007669"/>
    <property type="project" value="TreeGrafter"/>
</dbReference>
<feature type="transmembrane region" description="Helical" evidence="6">
    <location>
        <begin position="34"/>
        <end position="55"/>
    </location>
</feature>
<dbReference type="Proteomes" id="UP000324800">
    <property type="component" value="Unassembled WGS sequence"/>
</dbReference>
<dbReference type="Pfam" id="PF07947">
    <property type="entry name" value="YhhN"/>
    <property type="match status" value="1"/>
</dbReference>
<evidence type="ECO:0000313" key="8">
    <source>
        <dbReference type="Proteomes" id="UP000324800"/>
    </source>
</evidence>
<evidence type="ECO:0000313" key="7">
    <source>
        <dbReference type="EMBL" id="KAA6358785.1"/>
    </source>
</evidence>
<dbReference type="GO" id="GO:0016020">
    <property type="term" value="C:membrane"/>
    <property type="evidence" value="ECO:0007669"/>
    <property type="project" value="UniProtKB-SubCell"/>
</dbReference>
<name>A0A5J4TMX8_9EUKA</name>
<sequence length="305" mass="34743">MTRKFWLIVSLVIYAVQLITAILDIIGAHFGIKWLQFTTKAIPVALLIPLVDVIWPQYFATKRRAPLTVKIYITIGLACNAVGDYFLVIRSNRPSFIIGTILFLVGHVFYVIAFLPTKFKYRIMHLVSSVTLLCVSSFCTYIIVYQDIKKFVLESFGYLFFFLIESAMTASFIAQPKSQDKCEKCQHAGAVGALLIFMSDCLLTIDRQLTLFGKDQIPMRTACIMLTYYFGHFLISYSSRQWECSAHEEEDGDKQGILRQGVDEHGEVQHRKDELSFYSYQSETVPPQSWIAPVPIQAQQISEGV</sequence>
<evidence type="ECO:0000256" key="5">
    <source>
        <dbReference type="ARBA" id="ARBA00023136"/>
    </source>
</evidence>
<feature type="transmembrane region" description="Helical" evidence="6">
    <location>
        <begin position="156"/>
        <end position="175"/>
    </location>
</feature>
<evidence type="ECO:0000256" key="2">
    <source>
        <dbReference type="ARBA" id="ARBA00007375"/>
    </source>
</evidence>
<keyword evidence="4 6" id="KW-1133">Transmembrane helix</keyword>
<keyword evidence="5 6" id="KW-0472">Membrane</keyword>
<feature type="transmembrane region" description="Helical" evidence="6">
    <location>
        <begin position="123"/>
        <end position="144"/>
    </location>
</feature>
<evidence type="ECO:0000256" key="1">
    <source>
        <dbReference type="ARBA" id="ARBA00004141"/>
    </source>
</evidence>
<dbReference type="PANTHER" id="PTHR31885">
    <property type="entry name" value="GH04784P"/>
    <property type="match status" value="1"/>
</dbReference>
<dbReference type="AlphaFoldDB" id="A0A5J4TMX8"/>
<comment type="similarity">
    <text evidence="2">Belongs to the TMEM86 family.</text>
</comment>
<evidence type="ECO:0000256" key="6">
    <source>
        <dbReference type="SAM" id="Phobius"/>
    </source>
</evidence>
<protein>
    <recommendedName>
        <fullName evidence="9">Lysoplasmalogenase</fullName>
    </recommendedName>
</protein>
<dbReference type="PANTHER" id="PTHR31885:SF6">
    <property type="entry name" value="GH04784P"/>
    <property type="match status" value="1"/>
</dbReference>
<feature type="transmembrane region" description="Helical" evidence="6">
    <location>
        <begin position="67"/>
        <end position="89"/>
    </location>
</feature>
<reference evidence="7 8" key="1">
    <citation type="submission" date="2019-03" db="EMBL/GenBank/DDBJ databases">
        <title>Single cell metagenomics reveals metabolic interactions within the superorganism composed of flagellate Streblomastix strix and complex community of Bacteroidetes bacteria on its surface.</title>
        <authorList>
            <person name="Treitli S.C."/>
            <person name="Kolisko M."/>
            <person name="Husnik F."/>
            <person name="Keeling P."/>
            <person name="Hampl V."/>
        </authorList>
    </citation>
    <scope>NUCLEOTIDE SEQUENCE [LARGE SCALE GENOMIC DNA]</scope>
    <source>
        <strain evidence="7">ST1C</strain>
    </source>
</reference>
<dbReference type="EMBL" id="SNRW01029366">
    <property type="protein sequence ID" value="KAA6358785.1"/>
    <property type="molecule type" value="Genomic_DNA"/>
</dbReference>
<keyword evidence="3 6" id="KW-0812">Transmembrane</keyword>
<proteinExistence type="inferred from homology"/>
<evidence type="ECO:0000256" key="3">
    <source>
        <dbReference type="ARBA" id="ARBA00022692"/>
    </source>
</evidence>
<feature type="transmembrane region" description="Helical" evidence="6">
    <location>
        <begin position="5"/>
        <end position="28"/>
    </location>
</feature>
<gene>
    <name evidence="7" type="ORF">EZS28_045688</name>
</gene>
<evidence type="ECO:0008006" key="9">
    <source>
        <dbReference type="Google" id="ProtNLM"/>
    </source>
</evidence>